<evidence type="ECO:0000313" key="9">
    <source>
        <dbReference type="EMBL" id="KAG0266959.1"/>
    </source>
</evidence>
<dbReference type="AlphaFoldDB" id="A0AAD4D6Y8"/>
<protein>
    <recommendedName>
        <fullName evidence="8">EF-hand domain-containing protein</fullName>
    </recommendedName>
</protein>
<evidence type="ECO:0000256" key="3">
    <source>
        <dbReference type="ARBA" id="ARBA00022837"/>
    </source>
</evidence>
<evidence type="ECO:0000259" key="8">
    <source>
        <dbReference type="PROSITE" id="PS50222"/>
    </source>
</evidence>
<dbReference type="GO" id="GO:0016020">
    <property type="term" value="C:membrane"/>
    <property type="evidence" value="ECO:0007669"/>
    <property type="project" value="UniProtKB-SubCell"/>
</dbReference>
<dbReference type="InterPro" id="IPR006685">
    <property type="entry name" value="MscS_channel_2nd"/>
</dbReference>
<evidence type="ECO:0000256" key="5">
    <source>
        <dbReference type="ARBA" id="ARBA00023136"/>
    </source>
</evidence>
<feature type="compositionally biased region" description="Low complexity" evidence="6">
    <location>
        <begin position="169"/>
        <end position="180"/>
    </location>
</feature>
<feature type="non-terminal residue" evidence="9">
    <location>
        <position position="1067"/>
    </location>
</feature>
<dbReference type="InterPro" id="IPR010920">
    <property type="entry name" value="LSM_dom_sf"/>
</dbReference>
<comment type="subcellular location">
    <subcellularLocation>
        <location evidence="1">Membrane</location>
    </subcellularLocation>
</comment>
<feature type="compositionally biased region" description="Polar residues" evidence="6">
    <location>
        <begin position="57"/>
        <end position="86"/>
    </location>
</feature>
<feature type="region of interest" description="Disordered" evidence="6">
    <location>
        <begin position="508"/>
        <end position="570"/>
    </location>
</feature>
<dbReference type="Proteomes" id="UP001194580">
    <property type="component" value="Unassembled WGS sequence"/>
</dbReference>
<proteinExistence type="predicted"/>
<feature type="transmembrane region" description="Helical" evidence="7">
    <location>
        <begin position="250"/>
        <end position="283"/>
    </location>
</feature>
<organism evidence="9 10">
    <name type="scientific">Linnemannia exigua</name>
    <dbReference type="NCBI Taxonomy" id="604196"/>
    <lineage>
        <taxon>Eukaryota</taxon>
        <taxon>Fungi</taxon>
        <taxon>Fungi incertae sedis</taxon>
        <taxon>Mucoromycota</taxon>
        <taxon>Mortierellomycotina</taxon>
        <taxon>Mortierellomycetes</taxon>
        <taxon>Mortierellales</taxon>
        <taxon>Mortierellaceae</taxon>
        <taxon>Linnemannia</taxon>
    </lineage>
</organism>
<dbReference type="SUPFAM" id="SSF47473">
    <property type="entry name" value="EF-hand"/>
    <property type="match status" value="1"/>
</dbReference>
<evidence type="ECO:0000256" key="2">
    <source>
        <dbReference type="ARBA" id="ARBA00022692"/>
    </source>
</evidence>
<gene>
    <name evidence="9" type="ORF">BGZ95_002972</name>
</gene>
<evidence type="ECO:0000313" key="10">
    <source>
        <dbReference type="Proteomes" id="UP001194580"/>
    </source>
</evidence>
<dbReference type="PROSITE" id="PS00018">
    <property type="entry name" value="EF_HAND_1"/>
    <property type="match status" value="1"/>
</dbReference>
<evidence type="ECO:0000256" key="4">
    <source>
        <dbReference type="ARBA" id="ARBA00022989"/>
    </source>
</evidence>
<keyword evidence="5 7" id="KW-0472">Membrane</keyword>
<sequence length="1067" mass="119730">RLNHNSKRIEHSVKIRSRNIRSGIVNKIDGIVEKEGIRRVDSSATVIPAMMTITTTVASDDNSNTPSSVYSGSSQGTDSPRISQLKASGRARAIGGGGGGGGGGGRAGVAGSGVGGGHGPQTLIEIENILRREDTLNDFVPPRQAMNSDESDFDWDEDINIDDDDKNNLDNNNNNNNNNSAKEKKKKKKRSTWRQLAPFLRMLILIITVAPIVALPAVLTGIFLKTDDDPQNRDRQNLRRRVTKDAVVVIFGWLAFMWCIICINNWVIDLIPAAAVMVCSWIAPTKVETLKSRLLIFVGTKKYIKWFIDSCWALAAFAVLSNMVYPLVALQVWQALVIRILVSVLVLMGLVLLEKIILHKISKNFHQIAYADRIQENKYALAVLDRLGTSRRKDKRARGGGGGGGCDSAQSNGRSTPVPAFDQTEANTSKTPFMTDPTRPCTQSRMNGWDHVNLDSNGQSTADLLDDQSVNGRGAGPPSTLDERDQDRVHPQHNKSLHYAAKAEIMDEYSDGNSGDSGGEGGGKGDGEEPFHQFHRHHTQHLHVPLPTMTPHSTTVTQTNTSSYSRRKSQRDILKGLNRKLHVLARADTNPSKDINSTENAKRLARSLFHNLQHSPLADQLTPPDFYPYFSTPEDAQKAFSLFDKDGNGDISKREMKEKIFYVYKERKDLHTALRDLSQAHPYDSGDLCDIDGNFMYVREVGLNSTMFVTWDGRRIYYPNNVLSQKAINNIRRSPNMTDKIVVHIDVYTSQEKIFDLRARMRDFLAKESKEFSPDMEIQIQEIDVRLKISMCIEHKGNWQDSARRWARRTKFHYALKEAIEDLGIKYHSIPERISLMQSEGGRDFHCLRSGPRRYCRGHGGHHDEAFRVSAAALAAARSPVRGQVISADSHHHHEVGESSEPHKTLRFFNKEAFTRTKEIVVHVNTGFHGYIGITSVYPAGDDTKAQAEEERKAIIQKFQEELKASALTNEKTRRFVVPIGFQSADSFLKALILKWEFQAVAKVRSYPKPRQANQAAAAITLYMRKLVANRAVSDLDRGFYCALKHGYEIKQFIHMMLQLWLGDFPV</sequence>
<reference evidence="9" key="1">
    <citation type="journal article" date="2020" name="Fungal Divers.">
        <title>Resolving the Mortierellaceae phylogeny through synthesis of multi-gene phylogenetics and phylogenomics.</title>
        <authorList>
            <person name="Vandepol N."/>
            <person name="Liber J."/>
            <person name="Desiro A."/>
            <person name="Na H."/>
            <person name="Kennedy M."/>
            <person name="Barry K."/>
            <person name="Grigoriev I.V."/>
            <person name="Miller A.N."/>
            <person name="O'Donnell K."/>
            <person name="Stajich J.E."/>
            <person name="Bonito G."/>
        </authorList>
    </citation>
    <scope>NUCLEOTIDE SEQUENCE</scope>
    <source>
        <strain evidence="9">NRRL 28262</strain>
    </source>
</reference>
<dbReference type="GO" id="GO:0006874">
    <property type="term" value="P:intracellular calcium ion homeostasis"/>
    <property type="evidence" value="ECO:0007669"/>
    <property type="project" value="TreeGrafter"/>
</dbReference>
<accession>A0AAD4D6Y8</accession>
<dbReference type="EMBL" id="JAAAIL010001653">
    <property type="protein sequence ID" value="KAG0266959.1"/>
    <property type="molecule type" value="Genomic_DNA"/>
</dbReference>
<keyword evidence="4 7" id="KW-1133">Transmembrane helix</keyword>
<keyword evidence="10" id="KW-1185">Reference proteome</keyword>
<feature type="domain" description="EF-hand" evidence="8">
    <location>
        <begin position="631"/>
        <end position="666"/>
    </location>
</feature>
<name>A0AAD4D6Y8_9FUNG</name>
<comment type="caution">
    <text evidence="9">The sequence shown here is derived from an EMBL/GenBank/DDBJ whole genome shotgun (WGS) entry which is preliminary data.</text>
</comment>
<feature type="transmembrane region" description="Helical" evidence="7">
    <location>
        <begin position="303"/>
        <end position="325"/>
    </location>
</feature>
<dbReference type="PANTHER" id="PTHR31323:SF1">
    <property type="entry name" value="MECHANOSENSITIVE ION CHANNEL PROTEIN"/>
    <property type="match status" value="1"/>
</dbReference>
<evidence type="ECO:0000256" key="1">
    <source>
        <dbReference type="ARBA" id="ARBA00004370"/>
    </source>
</evidence>
<dbReference type="InterPro" id="IPR058650">
    <property type="entry name" value="Msy1/2-like"/>
</dbReference>
<feature type="compositionally biased region" description="Polar residues" evidence="6">
    <location>
        <begin position="550"/>
        <end position="564"/>
    </location>
</feature>
<evidence type="ECO:0000256" key="6">
    <source>
        <dbReference type="SAM" id="MobiDB-lite"/>
    </source>
</evidence>
<dbReference type="InterPro" id="IPR018247">
    <property type="entry name" value="EF_Hand_1_Ca_BS"/>
</dbReference>
<feature type="compositionally biased region" description="Gly residues" evidence="6">
    <location>
        <begin position="94"/>
        <end position="119"/>
    </location>
</feature>
<dbReference type="InterPro" id="IPR023408">
    <property type="entry name" value="MscS_beta-dom_sf"/>
</dbReference>
<feature type="compositionally biased region" description="Acidic residues" evidence="6">
    <location>
        <begin position="149"/>
        <end position="165"/>
    </location>
</feature>
<keyword evidence="2 7" id="KW-0812">Transmembrane</keyword>
<feature type="compositionally biased region" description="Basic and acidic residues" evidence="6">
    <location>
        <begin position="481"/>
        <end position="490"/>
    </location>
</feature>
<feature type="transmembrane region" description="Helical" evidence="7">
    <location>
        <begin position="199"/>
        <end position="224"/>
    </location>
</feature>
<feature type="compositionally biased region" description="Basic and acidic residues" evidence="6">
    <location>
        <begin position="523"/>
        <end position="532"/>
    </location>
</feature>
<feature type="region of interest" description="Disordered" evidence="6">
    <location>
        <begin position="57"/>
        <end position="120"/>
    </location>
</feature>
<dbReference type="GO" id="GO:0005509">
    <property type="term" value="F:calcium ion binding"/>
    <property type="evidence" value="ECO:0007669"/>
    <property type="project" value="InterPro"/>
</dbReference>
<dbReference type="Pfam" id="PF25886">
    <property type="entry name" value="Msy1"/>
    <property type="match status" value="1"/>
</dbReference>
<dbReference type="Pfam" id="PF00924">
    <property type="entry name" value="MS_channel_2nd"/>
    <property type="match status" value="1"/>
</dbReference>
<dbReference type="Gene3D" id="2.30.30.60">
    <property type="match status" value="1"/>
</dbReference>
<dbReference type="InterPro" id="IPR002048">
    <property type="entry name" value="EF_hand_dom"/>
</dbReference>
<dbReference type="CDD" id="cd00051">
    <property type="entry name" value="EFh"/>
    <property type="match status" value="1"/>
</dbReference>
<dbReference type="SUPFAM" id="SSF50182">
    <property type="entry name" value="Sm-like ribonucleoproteins"/>
    <property type="match status" value="1"/>
</dbReference>
<feature type="region of interest" description="Disordered" evidence="6">
    <location>
        <begin position="137"/>
        <end position="190"/>
    </location>
</feature>
<feature type="region of interest" description="Disordered" evidence="6">
    <location>
        <begin position="392"/>
        <end position="493"/>
    </location>
</feature>
<dbReference type="PROSITE" id="PS50222">
    <property type="entry name" value="EF_HAND_2"/>
    <property type="match status" value="1"/>
</dbReference>
<evidence type="ECO:0000256" key="7">
    <source>
        <dbReference type="SAM" id="Phobius"/>
    </source>
</evidence>
<dbReference type="Gene3D" id="1.10.238.10">
    <property type="entry name" value="EF-hand"/>
    <property type="match status" value="1"/>
</dbReference>
<dbReference type="GO" id="GO:0005262">
    <property type="term" value="F:calcium channel activity"/>
    <property type="evidence" value="ECO:0007669"/>
    <property type="project" value="TreeGrafter"/>
</dbReference>
<keyword evidence="3" id="KW-0106">Calcium</keyword>
<feature type="transmembrane region" description="Helical" evidence="7">
    <location>
        <begin position="331"/>
        <end position="353"/>
    </location>
</feature>
<dbReference type="InterPro" id="IPR011992">
    <property type="entry name" value="EF-hand-dom_pair"/>
</dbReference>
<dbReference type="PANTHER" id="PTHR31323">
    <property type="entry name" value="MECHANOSENSITIVE ION CHANNEL PROTEIN MSY2"/>
    <property type="match status" value="1"/>
</dbReference>